<name>A0A0A7EJK9_9GAMM</name>
<dbReference type="RefSeq" id="WP_038642632.1">
    <property type="nucleotide sequence ID" value="NZ_CP009888.1"/>
</dbReference>
<proteinExistence type="predicted"/>
<dbReference type="Gene3D" id="3.40.50.300">
    <property type="entry name" value="P-loop containing nucleotide triphosphate hydrolases"/>
    <property type="match status" value="2"/>
</dbReference>
<dbReference type="InterPro" id="IPR000212">
    <property type="entry name" value="DNA_helicase_UvrD/REP"/>
</dbReference>
<dbReference type="HOGENOM" id="CLU_047241_1_0_6"/>
<dbReference type="GO" id="GO:0003677">
    <property type="term" value="F:DNA binding"/>
    <property type="evidence" value="ECO:0007669"/>
    <property type="project" value="InterPro"/>
</dbReference>
<dbReference type="SUPFAM" id="SSF52540">
    <property type="entry name" value="P-loop containing nucleoside triphosphate hydrolases"/>
    <property type="match status" value="1"/>
</dbReference>
<protein>
    <recommendedName>
        <fullName evidence="1">DNA 3'-5' helicase II</fullName>
    </recommendedName>
</protein>
<accession>A0A0A7EJK9</accession>
<dbReference type="GO" id="GO:0005524">
    <property type="term" value="F:ATP binding"/>
    <property type="evidence" value="ECO:0007669"/>
    <property type="project" value="InterPro"/>
</dbReference>
<organism evidence="2 3">
    <name type="scientific">Pseudoalteromonas piratica</name>
    <dbReference type="NCBI Taxonomy" id="1348114"/>
    <lineage>
        <taxon>Bacteria</taxon>
        <taxon>Pseudomonadati</taxon>
        <taxon>Pseudomonadota</taxon>
        <taxon>Gammaproteobacteria</taxon>
        <taxon>Alteromonadales</taxon>
        <taxon>Pseudoalteromonadaceae</taxon>
        <taxon>Pseudoalteromonas</taxon>
    </lineage>
</organism>
<evidence type="ECO:0000313" key="3">
    <source>
        <dbReference type="Proteomes" id="UP000030341"/>
    </source>
</evidence>
<sequence length="466" mass="53511">MDFEAFVNSEKALLIAPAGYGKTYTLSRCMEYTKGKSLVLTHTHAGVASIKQKLKDAGIHNSKYSVETITSFAQKYVDSFYIGDKPLQEDSTNYYPFLIGESASIFCNSVVENVLKITYSGMFVDEYQDCTYHQHLMLSKIMNFMPTRILGDPMQAIFNFNGELVNFDEHLDDFEVFPSLEVPHRWNQVGANELGDALSRIREQLKNEERIELENYLGTIEVVVAQERDLFNFRSDYCRTLNSLRREHSLLVIHPNSVNNAPRLKFSKMFKDISSIESIDDKDFYRLAKSIDNLDHTQLVIEIRDIAYTLFNKTGVNNWFNDKGFKNKKDGESKLRVIKLQRMVDSYSSIDSLKNILCEIKSLPDIDCVRIELFKSLLKSIDISILKGISVLEGMREQRNNIRRAGRRVEGKHIGTTLLTKGLEFDVVVILNAHKFGCPKHLYVALTRCRKKLVVITEDMTLSPYQ</sequence>
<evidence type="ECO:0000313" key="2">
    <source>
        <dbReference type="EMBL" id="AIY66117.1"/>
    </source>
</evidence>
<dbReference type="STRING" id="1348114.OM33_14115"/>
<dbReference type="Proteomes" id="UP000030341">
    <property type="component" value="Chromosome 1"/>
</dbReference>
<dbReference type="PANTHER" id="PTHR11070">
    <property type="entry name" value="UVRD / RECB / PCRA DNA HELICASE FAMILY MEMBER"/>
    <property type="match status" value="1"/>
</dbReference>
<dbReference type="KEGG" id="pseo:OM33_14115"/>
<gene>
    <name evidence="2" type="ORF">OM33_14115</name>
</gene>
<dbReference type="InterPro" id="IPR027417">
    <property type="entry name" value="P-loop_NTPase"/>
</dbReference>
<dbReference type="GO" id="GO:0043138">
    <property type="term" value="F:3'-5' DNA helicase activity"/>
    <property type="evidence" value="ECO:0007669"/>
    <property type="project" value="TreeGrafter"/>
</dbReference>
<dbReference type="EMBL" id="CP009888">
    <property type="protein sequence ID" value="AIY66117.1"/>
    <property type="molecule type" value="Genomic_DNA"/>
</dbReference>
<keyword evidence="3" id="KW-1185">Reference proteome</keyword>
<dbReference type="Pfam" id="PF13245">
    <property type="entry name" value="AAA_19"/>
    <property type="match status" value="1"/>
</dbReference>
<reference evidence="2 3" key="1">
    <citation type="submission" date="2014-11" db="EMBL/GenBank/DDBJ databases">
        <title>Complete Genome Sequence of Pseudoalteromonas sp. Strain OCN003 Isolated from Kaneohe Bay, Oahu, Hawaii.</title>
        <authorList>
            <person name="Beurmann S."/>
            <person name="Videau P."/>
            <person name="Ushijima B."/>
            <person name="Smith A.M."/>
            <person name="Aeby G.S."/>
            <person name="Callahan S.M."/>
            <person name="Belcaid M."/>
        </authorList>
    </citation>
    <scope>NUCLEOTIDE SEQUENCE [LARGE SCALE GENOMIC DNA]</scope>
    <source>
        <strain evidence="2 3">OCN003</strain>
    </source>
</reference>
<dbReference type="PANTHER" id="PTHR11070:SF2">
    <property type="entry name" value="ATP-DEPENDENT DNA HELICASE SRS2"/>
    <property type="match status" value="1"/>
</dbReference>
<dbReference type="OrthoDB" id="7211215at2"/>
<dbReference type="GO" id="GO:0000725">
    <property type="term" value="P:recombinational repair"/>
    <property type="evidence" value="ECO:0007669"/>
    <property type="project" value="TreeGrafter"/>
</dbReference>
<dbReference type="eggNOG" id="COG0210">
    <property type="taxonomic scope" value="Bacteria"/>
</dbReference>
<dbReference type="AlphaFoldDB" id="A0A0A7EJK9"/>
<evidence type="ECO:0000256" key="1">
    <source>
        <dbReference type="ARBA" id="ARBA00034923"/>
    </source>
</evidence>